<comment type="caution">
    <text evidence="1">The sequence shown here is derived from an EMBL/GenBank/DDBJ whole genome shotgun (WGS) entry which is preliminary data.</text>
</comment>
<reference evidence="1" key="1">
    <citation type="journal article" date="2023" name="Plant J.">
        <title>Genome sequences and population genomics provide insights into the demographic history, inbreeding, and mutation load of two 'living fossil' tree species of Dipteronia.</title>
        <authorList>
            <person name="Feng Y."/>
            <person name="Comes H.P."/>
            <person name="Chen J."/>
            <person name="Zhu S."/>
            <person name="Lu R."/>
            <person name="Zhang X."/>
            <person name="Li P."/>
            <person name="Qiu J."/>
            <person name="Olsen K.M."/>
            <person name="Qiu Y."/>
        </authorList>
    </citation>
    <scope>NUCLEOTIDE SEQUENCE</scope>
    <source>
        <strain evidence="1">NBL</strain>
    </source>
</reference>
<sequence length="248" mass="28743">MGSREQFDLQRSIFSTRKSDLKQLVGLHAIKGNYEWKVKRSNKSVLHLVCKIDNYKWKLRAVRRDEGTFFQVRSFESEHSCPLEEVHRPHQQASAPIFGEAIALRLQQHNGRLIRPKDIITVMKTMFGIQVMYSKAYQALDYALTLTYVSHEGRFQLLPPFCFVLEQQNSGTITDIQCIENNKILYFFMVIRASIRGFRRYMRPVIAVDGTFLKGRCWGTIFVATTQDGNEQPYPIAFGYEDSENNAS</sequence>
<evidence type="ECO:0008006" key="3">
    <source>
        <dbReference type="Google" id="ProtNLM"/>
    </source>
</evidence>
<name>A0AAE0EDG4_9ROSI</name>
<protein>
    <recommendedName>
        <fullName evidence="3">Transposase</fullName>
    </recommendedName>
</protein>
<gene>
    <name evidence="1" type="ORF">Dsin_009410</name>
</gene>
<dbReference type="PANTHER" id="PTHR31973:SF195">
    <property type="entry name" value="MUDR FAMILY TRANSPOSASE"/>
    <property type="match status" value="1"/>
</dbReference>
<organism evidence="1 2">
    <name type="scientific">Dipteronia sinensis</name>
    <dbReference type="NCBI Taxonomy" id="43782"/>
    <lineage>
        <taxon>Eukaryota</taxon>
        <taxon>Viridiplantae</taxon>
        <taxon>Streptophyta</taxon>
        <taxon>Embryophyta</taxon>
        <taxon>Tracheophyta</taxon>
        <taxon>Spermatophyta</taxon>
        <taxon>Magnoliopsida</taxon>
        <taxon>eudicotyledons</taxon>
        <taxon>Gunneridae</taxon>
        <taxon>Pentapetalae</taxon>
        <taxon>rosids</taxon>
        <taxon>malvids</taxon>
        <taxon>Sapindales</taxon>
        <taxon>Sapindaceae</taxon>
        <taxon>Hippocastanoideae</taxon>
        <taxon>Acereae</taxon>
        <taxon>Dipteronia</taxon>
    </lineage>
</organism>
<proteinExistence type="predicted"/>
<dbReference type="AlphaFoldDB" id="A0AAE0EDG4"/>
<evidence type="ECO:0000313" key="1">
    <source>
        <dbReference type="EMBL" id="KAK3222385.1"/>
    </source>
</evidence>
<dbReference type="PANTHER" id="PTHR31973">
    <property type="entry name" value="POLYPROTEIN, PUTATIVE-RELATED"/>
    <property type="match status" value="1"/>
</dbReference>
<evidence type="ECO:0000313" key="2">
    <source>
        <dbReference type="Proteomes" id="UP001281410"/>
    </source>
</evidence>
<dbReference type="EMBL" id="JANJYJ010000003">
    <property type="protein sequence ID" value="KAK3222385.1"/>
    <property type="molecule type" value="Genomic_DNA"/>
</dbReference>
<keyword evidence="2" id="KW-1185">Reference proteome</keyword>
<dbReference type="Proteomes" id="UP001281410">
    <property type="component" value="Unassembled WGS sequence"/>
</dbReference>
<accession>A0AAE0EDG4</accession>